<keyword evidence="2" id="KW-1185">Reference proteome</keyword>
<dbReference type="AlphaFoldDB" id="A0AA38TIJ4"/>
<sequence>MDANNKVVPIAIGVANNASEPVPAVISHRCHRCHRHHHHHHPQSVVYPASAPVPAVPAVPPLQNIHGFVYAMVGNAQNRWPREDVVDALDLKIYFSSISLLILHKISRTNHTTKSDLCGVKSSLSHVGGKSKTVEVEAEMTEVQHHDRFISNDENP</sequence>
<gene>
    <name evidence="1" type="ORF">OSB04_010525</name>
</gene>
<evidence type="ECO:0000313" key="2">
    <source>
        <dbReference type="Proteomes" id="UP001172457"/>
    </source>
</evidence>
<reference evidence="1" key="1">
    <citation type="submission" date="2023-03" db="EMBL/GenBank/DDBJ databases">
        <title>Chromosome-scale reference genome and RAD-based genetic map of yellow starthistle (Centaurea solstitialis) reveal putative structural variation and QTLs associated with invader traits.</title>
        <authorList>
            <person name="Reatini B."/>
            <person name="Cang F.A."/>
            <person name="Jiang Q."/>
            <person name="Mckibben M.T.W."/>
            <person name="Barker M.S."/>
            <person name="Rieseberg L.H."/>
            <person name="Dlugosch K.M."/>
        </authorList>
    </citation>
    <scope>NUCLEOTIDE SEQUENCE</scope>
    <source>
        <strain evidence="1">CAN-66</strain>
        <tissue evidence="1">Leaf</tissue>
    </source>
</reference>
<comment type="caution">
    <text evidence="1">The sequence shown here is derived from an EMBL/GenBank/DDBJ whole genome shotgun (WGS) entry which is preliminary data.</text>
</comment>
<dbReference type="EMBL" id="JARYMX010000003">
    <property type="protein sequence ID" value="KAJ9555911.1"/>
    <property type="molecule type" value="Genomic_DNA"/>
</dbReference>
<proteinExistence type="predicted"/>
<name>A0AA38TIJ4_9ASTR</name>
<protein>
    <submittedName>
        <fullName evidence="1">Uncharacterized protein</fullName>
    </submittedName>
</protein>
<organism evidence="1 2">
    <name type="scientific">Centaurea solstitialis</name>
    <name type="common">yellow star-thistle</name>
    <dbReference type="NCBI Taxonomy" id="347529"/>
    <lineage>
        <taxon>Eukaryota</taxon>
        <taxon>Viridiplantae</taxon>
        <taxon>Streptophyta</taxon>
        <taxon>Embryophyta</taxon>
        <taxon>Tracheophyta</taxon>
        <taxon>Spermatophyta</taxon>
        <taxon>Magnoliopsida</taxon>
        <taxon>eudicotyledons</taxon>
        <taxon>Gunneridae</taxon>
        <taxon>Pentapetalae</taxon>
        <taxon>asterids</taxon>
        <taxon>campanulids</taxon>
        <taxon>Asterales</taxon>
        <taxon>Asteraceae</taxon>
        <taxon>Carduoideae</taxon>
        <taxon>Cardueae</taxon>
        <taxon>Centaureinae</taxon>
        <taxon>Centaurea</taxon>
    </lineage>
</organism>
<accession>A0AA38TIJ4</accession>
<dbReference type="Proteomes" id="UP001172457">
    <property type="component" value="Chromosome 3"/>
</dbReference>
<evidence type="ECO:0000313" key="1">
    <source>
        <dbReference type="EMBL" id="KAJ9555911.1"/>
    </source>
</evidence>